<organism evidence="9 10">
    <name type="scientific">Azorhizobium caulinodans (strain ATCC 43989 / DSM 5975 / JCM 20966 / LMG 6465 / NBRC 14845 / NCIMB 13405 / ORS 571)</name>
    <dbReference type="NCBI Taxonomy" id="438753"/>
    <lineage>
        <taxon>Bacteria</taxon>
        <taxon>Pseudomonadati</taxon>
        <taxon>Pseudomonadota</taxon>
        <taxon>Alphaproteobacteria</taxon>
        <taxon>Hyphomicrobiales</taxon>
        <taxon>Xanthobacteraceae</taxon>
        <taxon>Azorhizobium</taxon>
    </lineage>
</organism>
<evidence type="ECO:0000313" key="10">
    <source>
        <dbReference type="Proteomes" id="UP000000270"/>
    </source>
</evidence>
<dbReference type="InterPro" id="IPR031475">
    <property type="entry name" value="NBD_C"/>
</dbReference>
<dbReference type="SUPFAM" id="SSF142764">
    <property type="entry name" value="YgbK-like"/>
    <property type="match status" value="1"/>
</dbReference>
<evidence type="ECO:0000259" key="7">
    <source>
        <dbReference type="Pfam" id="PF07005"/>
    </source>
</evidence>
<protein>
    <submittedName>
        <fullName evidence="9">Type III effector Hrp-dependent outer protein</fullName>
    </submittedName>
</protein>
<dbReference type="eggNOG" id="COG3395">
    <property type="taxonomic scope" value="Bacteria"/>
</dbReference>
<dbReference type="STRING" id="438753.AZC_2686"/>
<dbReference type="InterPro" id="IPR010737">
    <property type="entry name" value="4-carb_acid_sugar_kinase_N"/>
</dbReference>
<evidence type="ECO:0000256" key="3">
    <source>
        <dbReference type="ARBA" id="ARBA00022741"/>
    </source>
</evidence>
<name>A8I8N9_AZOC5</name>
<keyword evidence="5" id="KW-0067">ATP-binding</keyword>
<comment type="similarity">
    <text evidence="1">Belongs to the four-carbon acid sugar kinase family.</text>
</comment>
<reference evidence="9 10" key="3">
    <citation type="journal article" date="2008" name="BMC Genomics">
        <title>The genome of the versatile nitrogen fixer Azorhizobium caulinodans ORS571.</title>
        <authorList>
            <person name="Lee KB."/>
            <person name="Backer P.D."/>
            <person name="Aono T."/>
            <person name="Liu CT."/>
            <person name="Suzuki S."/>
            <person name="Suzuki T."/>
            <person name="Kaneko T."/>
            <person name="Yamada M."/>
            <person name="Tabata S."/>
            <person name="Kupfer D.M."/>
            <person name="Najar F.Z."/>
            <person name="Wiley G.B."/>
            <person name="Roe B."/>
            <person name="Binnewies T.T."/>
            <person name="Ussery D.W."/>
            <person name="D'Haeze W."/>
            <person name="Herder J.D."/>
            <person name="Gevers D."/>
            <person name="Vereecke D."/>
            <person name="Holsters M."/>
            <person name="Oyaizu H."/>
        </authorList>
    </citation>
    <scope>NUCLEOTIDE SEQUENCE [LARGE SCALE GENOMIC DNA]</scope>
    <source>
        <strain evidence="10">ATCC 43989 / DSM 5975 / JCM 20966 / LMG 6465 / NBRC 14845 / NCIMB 13405 / ORS 571</strain>
    </source>
</reference>
<dbReference type="Gene3D" id="3.40.980.20">
    <property type="entry name" value="Four-carbon acid sugar kinase, nucleotide binding domain"/>
    <property type="match status" value="1"/>
</dbReference>
<dbReference type="EMBL" id="AP009384">
    <property type="protein sequence ID" value="BAF88684.1"/>
    <property type="molecule type" value="Genomic_DNA"/>
</dbReference>
<keyword evidence="3" id="KW-0547">Nucleotide-binding</keyword>
<feature type="domain" description="Four-carbon acid sugar kinase N-terminal" evidence="7">
    <location>
        <begin position="6"/>
        <end position="244"/>
    </location>
</feature>
<evidence type="ECO:0000256" key="1">
    <source>
        <dbReference type="ARBA" id="ARBA00005715"/>
    </source>
</evidence>
<dbReference type="Pfam" id="PF17042">
    <property type="entry name" value="NBD_C"/>
    <property type="match status" value="1"/>
</dbReference>
<reference evidence="9 10" key="5">
    <citation type="journal article" date="2010" name="Appl. Environ. Microbiol.">
        <title>phrR-like gene praR of Azorhizobium caulinodans ORS571 is essential for symbiosis with Sesbania rostrata and is involved in expression of reb genes.</title>
        <authorList>
            <person name="Akiba N."/>
            <person name="Aono T."/>
            <person name="Toyazaki H."/>
            <person name="Sato S."/>
            <person name="Oyaizu H."/>
        </authorList>
    </citation>
    <scope>NUCLEOTIDE SEQUENCE [LARGE SCALE GENOMIC DNA]</scope>
    <source>
        <strain evidence="10">ATCC 43989 / DSM 5975 / JCM 20966 / LMG 6465 / NBRC 14845 / NCIMB 13405 / ORS 571</strain>
    </source>
</reference>
<dbReference type="AlphaFoldDB" id="A8I8N9"/>
<evidence type="ECO:0000256" key="5">
    <source>
        <dbReference type="ARBA" id="ARBA00022840"/>
    </source>
</evidence>
<dbReference type="Gene3D" id="3.40.50.10840">
    <property type="entry name" value="Putative sugar-binding, N-terminal domain"/>
    <property type="match status" value="1"/>
</dbReference>
<dbReference type="RefSeq" id="WP_012171210.1">
    <property type="nucleotide sequence ID" value="NC_009937.1"/>
</dbReference>
<dbReference type="InterPro" id="IPR037051">
    <property type="entry name" value="4-carb_acid_sugar_kinase_N_sf"/>
</dbReference>
<keyword evidence="6" id="KW-0119">Carbohydrate metabolism</keyword>
<dbReference type="HOGENOM" id="CLU_029424_1_1_5"/>
<dbReference type="InterPro" id="IPR042213">
    <property type="entry name" value="NBD_C_sf"/>
</dbReference>
<reference evidence="9 10" key="1">
    <citation type="journal article" date="2007" name="Appl. Environ. Microbiol.">
        <title>Rhizobial factors required for stem nodule maturation and maintenance in Sesbania rostrata-Azorhizobium caulinodans ORS571 symbiosis.</title>
        <authorList>
            <person name="Suzuki S."/>
            <person name="Aono T."/>
            <person name="Lee KB."/>
            <person name="Suzuki T."/>
            <person name="Liu CT."/>
            <person name="Miwa H."/>
            <person name="Wakao S."/>
            <person name="Iki T."/>
            <person name="Oyaizu H."/>
        </authorList>
    </citation>
    <scope>NUCLEOTIDE SEQUENCE [LARGE SCALE GENOMIC DNA]</scope>
    <source>
        <strain evidence="10">ATCC 43989 / DSM 5975 / JCM 20966 / LMG 6465 / NBRC 14845 / NCIMB 13405 / ORS 571</strain>
    </source>
</reference>
<evidence type="ECO:0000259" key="8">
    <source>
        <dbReference type="Pfam" id="PF17042"/>
    </source>
</evidence>
<reference evidence="9 10" key="6">
    <citation type="journal article" date="2011" name="Appl. Environ. Microbiol.">
        <title>Involvement of the azorhizobial chromosome partition gene (parA) in the onset of bacteroid differentiation during Sesbania rostrata stem nodule development.</title>
        <authorList>
            <person name="Liu CT."/>
            <person name="Lee KB."/>
            <person name="Wang YS."/>
            <person name="Peng MH."/>
            <person name="Lee KT."/>
            <person name="Suzuki S."/>
            <person name="Suzuki T."/>
            <person name="Oyaizu H."/>
        </authorList>
    </citation>
    <scope>NUCLEOTIDE SEQUENCE [LARGE SCALE GENOMIC DNA]</scope>
    <source>
        <strain evidence="10">ATCC 43989 / DSM 5975 / JCM 20966 / LMG 6465 / NBRC 14845 / NCIMB 13405 / ORS 571</strain>
    </source>
</reference>
<dbReference type="Pfam" id="PF07005">
    <property type="entry name" value="SBD_N"/>
    <property type="match status" value="1"/>
</dbReference>
<keyword evidence="2" id="KW-0808">Transferase</keyword>
<keyword evidence="10" id="KW-1185">Reference proteome</keyword>
<reference evidence="10" key="2">
    <citation type="submission" date="2007-04" db="EMBL/GenBank/DDBJ databases">
        <title>Complete genome sequence of the nitrogen-fixing bacterium Azorhizobium caulinodans ORS571.</title>
        <authorList>
            <person name="Lee K.B."/>
            <person name="Backer P.D."/>
            <person name="Aono T."/>
            <person name="Liu C.T."/>
            <person name="Suzuki S."/>
            <person name="Suzuki T."/>
            <person name="Kaneko T."/>
            <person name="Yamada M."/>
            <person name="Tabata S."/>
            <person name="Kupfer D.M."/>
            <person name="Najar F.Z."/>
            <person name="Wiley G.B."/>
            <person name="Roe B."/>
            <person name="Binnewies T."/>
            <person name="Ussery D."/>
            <person name="Vereecke D."/>
            <person name="Gevers D."/>
            <person name="Holsters M."/>
            <person name="Oyaizu H."/>
        </authorList>
    </citation>
    <scope>NUCLEOTIDE SEQUENCE [LARGE SCALE GENOMIC DNA]</scope>
    <source>
        <strain evidence="10">ATCC 43989 / DSM 5975 / JCM 20966 / LMG 6465 / NBRC 14845 / NCIMB 13405 / ORS 571</strain>
    </source>
</reference>
<reference evidence="9 10" key="4">
    <citation type="journal article" date="2009" name="Appl. Environ. Microbiol.">
        <title>Comparative genome-wide transcriptional profiling of Azorhizobium caulinodans ORS571 grown under free-living and symbiotic conditions.</title>
        <authorList>
            <person name="Tsukada S."/>
            <person name="Aono T."/>
            <person name="Akiba N."/>
            <person name="Lee KB."/>
            <person name="Liu CT."/>
            <person name="Toyazaki H."/>
            <person name="Oyaizu H."/>
        </authorList>
    </citation>
    <scope>NUCLEOTIDE SEQUENCE [LARGE SCALE GENOMIC DNA]</scope>
    <source>
        <strain evidence="10">ATCC 43989 / DSM 5975 / JCM 20966 / LMG 6465 / NBRC 14845 / NCIMB 13405 / ORS 571</strain>
    </source>
</reference>
<evidence type="ECO:0000256" key="4">
    <source>
        <dbReference type="ARBA" id="ARBA00022777"/>
    </source>
</evidence>
<evidence type="ECO:0000256" key="6">
    <source>
        <dbReference type="ARBA" id="ARBA00023277"/>
    </source>
</evidence>
<sequence length="428" mass="44480">MAPRYGWYGDDFTGASDTLAVLAQRGQKTLLFRGLPTAAQLERAGPLDAVGIAGASRAMAPAEMTTELAPVAAFFAALGVRVLHYKCCSTFDSAPQVGSIGHAVSVLAPAFPNVFRPIVGGQPNIGRYCVFSNLFAAAGTGGEVFRIDRHPTMRVHPVTPMTEGDLRRHLGAQGLTVVGLHHPAYGEDEDSLDARLAALLDETPDAVLCDISGLEDLAPVGRLIWQAAEHQPLLAVGASSVAQAVCAHWGADPMPSAPLRPAEGPVFVLAGSLSPVTRRQRELAASYRKVQLDAARLADDPGYVAAQAQAIGAHLRAGVSVLGTTAPEGEALEANPPPAQVAAATAAFLNAVLAQAPVKRLGIAGGDTSSRAVQALDLWGLSYLSAPAPGVAFCRVHSDVPALDDLELMLKGGQMGTPDLFERLLHGG</sequence>
<feature type="domain" description="Four-carbon acid sugar kinase nucleotide binding" evidence="8">
    <location>
        <begin position="268"/>
        <end position="421"/>
    </location>
</feature>
<proteinExistence type="inferred from homology"/>
<evidence type="ECO:0000256" key="2">
    <source>
        <dbReference type="ARBA" id="ARBA00022679"/>
    </source>
</evidence>
<dbReference type="GO" id="GO:0005524">
    <property type="term" value="F:ATP binding"/>
    <property type="evidence" value="ECO:0007669"/>
    <property type="project" value="UniProtKB-KW"/>
</dbReference>
<dbReference type="GO" id="GO:0016301">
    <property type="term" value="F:kinase activity"/>
    <property type="evidence" value="ECO:0007669"/>
    <property type="project" value="UniProtKB-KW"/>
</dbReference>
<evidence type="ECO:0000313" key="9">
    <source>
        <dbReference type="EMBL" id="BAF88684.1"/>
    </source>
</evidence>
<keyword evidence="4" id="KW-0418">Kinase</keyword>
<dbReference type="KEGG" id="azc:AZC_2686"/>
<gene>
    <name evidence="9" type="ordered locus">AZC_2686</name>
</gene>
<dbReference type="Proteomes" id="UP000000270">
    <property type="component" value="Chromosome"/>
</dbReference>
<accession>A8I8N9</accession>